<proteinExistence type="predicted"/>
<name>A0A6C0JEV4_9ZZZZ</name>
<dbReference type="AlphaFoldDB" id="A0A6C0JEV4"/>
<evidence type="ECO:0000313" key="2">
    <source>
        <dbReference type="EMBL" id="QHU03923.1"/>
    </source>
</evidence>
<organism evidence="2">
    <name type="scientific">viral metagenome</name>
    <dbReference type="NCBI Taxonomy" id="1070528"/>
    <lineage>
        <taxon>unclassified sequences</taxon>
        <taxon>metagenomes</taxon>
        <taxon>organismal metagenomes</taxon>
    </lineage>
</organism>
<feature type="transmembrane region" description="Helical" evidence="1">
    <location>
        <begin position="37"/>
        <end position="55"/>
    </location>
</feature>
<accession>A0A6C0JEV4</accession>
<feature type="transmembrane region" description="Helical" evidence="1">
    <location>
        <begin position="89"/>
        <end position="109"/>
    </location>
</feature>
<keyword evidence="1" id="KW-0812">Transmembrane</keyword>
<feature type="transmembrane region" description="Helical" evidence="1">
    <location>
        <begin position="7"/>
        <end position="25"/>
    </location>
</feature>
<reference evidence="2" key="1">
    <citation type="journal article" date="2020" name="Nature">
        <title>Giant virus diversity and host interactions through global metagenomics.</title>
        <authorList>
            <person name="Schulz F."/>
            <person name="Roux S."/>
            <person name="Paez-Espino D."/>
            <person name="Jungbluth S."/>
            <person name="Walsh D.A."/>
            <person name="Denef V.J."/>
            <person name="McMahon K.D."/>
            <person name="Konstantinidis K.T."/>
            <person name="Eloe-Fadrosh E.A."/>
            <person name="Kyrpides N.C."/>
            <person name="Woyke T."/>
        </authorList>
    </citation>
    <scope>NUCLEOTIDE SEQUENCE</scope>
    <source>
        <strain evidence="2">GVMAG-M-3300027708-20</strain>
    </source>
</reference>
<evidence type="ECO:0000256" key="1">
    <source>
        <dbReference type="SAM" id="Phobius"/>
    </source>
</evidence>
<dbReference type="EMBL" id="MN740389">
    <property type="protein sequence ID" value="QHU03923.1"/>
    <property type="molecule type" value="Genomic_DNA"/>
</dbReference>
<sequence>MNLHKILIFSSCLFLLPYLNIVLFIEETTSNFYEKYMSMLLVCNFIFSVLFWHNPISKSIIHKIDGFFAKLSVVTVFLYVAFIKDVDPYNENIFFLLYLFFISFARLSNKHSRKEWCSNSHIFYHFLMHLSGIFGGIVAFL</sequence>
<protein>
    <submittedName>
        <fullName evidence="2">Uncharacterized protein</fullName>
    </submittedName>
</protein>
<feature type="transmembrane region" description="Helical" evidence="1">
    <location>
        <begin position="121"/>
        <end position="140"/>
    </location>
</feature>
<keyword evidence="1" id="KW-0472">Membrane</keyword>
<feature type="transmembrane region" description="Helical" evidence="1">
    <location>
        <begin position="67"/>
        <end position="83"/>
    </location>
</feature>
<keyword evidence="1" id="KW-1133">Transmembrane helix</keyword>